<feature type="domain" description="GGDEF" evidence="4">
    <location>
        <begin position="281"/>
        <end position="416"/>
    </location>
</feature>
<dbReference type="Pfam" id="PF00990">
    <property type="entry name" value="GGDEF"/>
    <property type="match status" value="1"/>
</dbReference>
<dbReference type="CDD" id="cd01949">
    <property type="entry name" value="GGDEF"/>
    <property type="match status" value="1"/>
</dbReference>
<protein>
    <submittedName>
        <fullName evidence="5">Diguanylate cyclase/phosphodiesterase</fullName>
    </submittedName>
</protein>
<dbReference type="InterPro" id="IPR043128">
    <property type="entry name" value="Rev_trsase/Diguanyl_cyclase"/>
</dbReference>
<name>A0A285T0F5_9RHOB</name>
<feature type="compositionally biased region" description="Low complexity" evidence="1">
    <location>
        <begin position="8"/>
        <end position="20"/>
    </location>
</feature>
<feature type="region of interest" description="Disordered" evidence="1">
    <location>
        <begin position="1"/>
        <end position="21"/>
    </location>
</feature>
<dbReference type="OrthoDB" id="9814202at2"/>
<dbReference type="Proteomes" id="UP000219111">
    <property type="component" value="Unassembled WGS sequence"/>
</dbReference>
<organism evidence="5 6">
    <name type="scientific">Rhodobacter maris</name>
    <dbReference type="NCBI Taxonomy" id="446682"/>
    <lineage>
        <taxon>Bacteria</taxon>
        <taxon>Pseudomonadati</taxon>
        <taxon>Pseudomonadota</taxon>
        <taxon>Alphaproteobacteria</taxon>
        <taxon>Rhodobacterales</taxon>
        <taxon>Rhodobacter group</taxon>
        <taxon>Rhodobacter</taxon>
    </lineage>
</organism>
<feature type="region of interest" description="Disordered" evidence="1">
    <location>
        <begin position="672"/>
        <end position="697"/>
    </location>
</feature>
<dbReference type="PANTHER" id="PTHR33121:SF70">
    <property type="entry name" value="SIGNALING PROTEIN YKOW"/>
    <property type="match status" value="1"/>
</dbReference>
<dbReference type="RefSeq" id="WP_097070625.1">
    <property type="nucleotide sequence ID" value="NZ_OBMT01000010.1"/>
</dbReference>
<dbReference type="InterPro" id="IPR035919">
    <property type="entry name" value="EAL_sf"/>
</dbReference>
<dbReference type="InterPro" id="IPR029787">
    <property type="entry name" value="Nucleotide_cyclase"/>
</dbReference>
<dbReference type="SUPFAM" id="SSF55073">
    <property type="entry name" value="Nucleotide cyclase"/>
    <property type="match status" value="1"/>
</dbReference>
<keyword evidence="2" id="KW-1133">Transmembrane helix</keyword>
<dbReference type="SUPFAM" id="SSF141868">
    <property type="entry name" value="EAL domain-like"/>
    <property type="match status" value="1"/>
</dbReference>
<dbReference type="PROSITE" id="PS50887">
    <property type="entry name" value="GGDEF"/>
    <property type="match status" value="1"/>
</dbReference>
<proteinExistence type="predicted"/>
<evidence type="ECO:0000256" key="2">
    <source>
        <dbReference type="SAM" id="Phobius"/>
    </source>
</evidence>
<feature type="transmembrane region" description="Helical" evidence="2">
    <location>
        <begin position="39"/>
        <end position="58"/>
    </location>
</feature>
<dbReference type="NCBIfam" id="TIGR00254">
    <property type="entry name" value="GGDEF"/>
    <property type="match status" value="1"/>
</dbReference>
<evidence type="ECO:0000259" key="3">
    <source>
        <dbReference type="PROSITE" id="PS50883"/>
    </source>
</evidence>
<keyword evidence="6" id="KW-1185">Reference proteome</keyword>
<evidence type="ECO:0000313" key="6">
    <source>
        <dbReference type="Proteomes" id="UP000219111"/>
    </source>
</evidence>
<dbReference type="InterPro" id="IPR050706">
    <property type="entry name" value="Cyclic-di-GMP_PDE-like"/>
</dbReference>
<feature type="transmembrane region" description="Helical" evidence="2">
    <location>
        <begin position="135"/>
        <end position="157"/>
    </location>
</feature>
<dbReference type="PROSITE" id="PS50883">
    <property type="entry name" value="EAL"/>
    <property type="match status" value="1"/>
</dbReference>
<dbReference type="AlphaFoldDB" id="A0A285T0F5"/>
<dbReference type="InterPro" id="IPR001633">
    <property type="entry name" value="EAL_dom"/>
</dbReference>
<evidence type="ECO:0000313" key="5">
    <source>
        <dbReference type="EMBL" id="SOC12582.1"/>
    </source>
</evidence>
<dbReference type="EMBL" id="OBMT01000010">
    <property type="protein sequence ID" value="SOC12582.1"/>
    <property type="molecule type" value="Genomic_DNA"/>
</dbReference>
<reference evidence="6" key="1">
    <citation type="submission" date="2017-08" db="EMBL/GenBank/DDBJ databases">
        <authorList>
            <person name="Varghese N."/>
            <person name="Submissions S."/>
        </authorList>
    </citation>
    <scope>NUCLEOTIDE SEQUENCE [LARGE SCALE GENOMIC DNA]</scope>
    <source>
        <strain evidence="6">JA276</strain>
    </source>
</reference>
<keyword evidence="2" id="KW-0472">Membrane</keyword>
<feature type="transmembrane region" description="Helical" evidence="2">
    <location>
        <begin position="185"/>
        <end position="202"/>
    </location>
</feature>
<dbReference type="InterPro" id="IPR000160">
    <property type="entry name" value="GGDEF_dom"/>
</dbReference>
<feature type="transmembrane region" description="Helical" evidence="2">
    <location>
        <begin position="64"/>
        <end position="88"/>
    </location>
</feature>
<dbReference type="CDD" id="cd01948">
    <property type="entry name" value="EAL"/>
    <property type="match status" value="1"/>
</dbReference>
<dbReference type="Gene3D" id="3.30.70.270">
    <property type="match status" value="1"/>
</dbReference>
<dbReference type="Gene3D" id="3.20.20.450">
    <property type="entry name" value="EAL domain"/>
    <property type="match status" value="1"/>
</dbReference>
<feature type="compositionally biased region" description="Low complexity" evidence="1">
    <location>
        <begin position="672"/>
        <end position="685"/>
    </location>
</feature>
<sequence length="697" mass="74298">MTEAPGHPAAQVEPAAPAGASPLPDKIERWLLKTAYSNNFANIGVNLVAGIAMTALLARASQSAVPAILLGIALFLLSAGRFALSCGVGLGCDDILATPARRLSRLRLLYGTGLFLGALWWVGMTALAFESGDDRVRYAVLIVLSALAAGATGILAAQVQIGRFYIALMLIQGSAQLALSSDGDIVLAGLGPVFLVVMLIVHRNNHAILVQSLDLRFRNDDLLADLKTQKGALTELNTTLEGRVALRTADLKHAAEHDCLTQCLNRQGILEWVDQQTSPGRFCTTIFLDLDRFKQINDGLGHTVGDCVLTEVARRLEAAMPEGAALCRWGGDEFVAIAPSCEPEAIATGAALADRLRSAIREKISVSGCEIHVSLSAGVAVCALEAAAVSEAIRFADLAASEAKGRGRGATVVFSEDFAARQERKAILGQALKGAVGNGELSVVFQPIVDAVTQEPEAYEVLLRWTNPVLGRISAEEFIPMAEETGLIVEIGAFAIDAAFSRFSRWPQRKESCRIALNASIQQLIAPGYVETLRAAARRYGIAPKAIVIEVTESIFADAYMDLTQNVLFRLQDLGIDIHIDDFGTGFSSLSRLHEMPVQAIKIDQSFVRRMDPQAVAIIEGSVSIAEKFGIATVAEGVETQAQAAQLRAMRVTYMQGYLFGRPEIAPTLTPATETAAAPRAAPGAEGFGGEQARRSA</sequence>
<dbReference type="GO" id="GO:0071111">
    <property type="term" value="F:cyclic-guanylate-specific phosphodiesterase activity"/>
    <property type="evidence" value="ECO:0007669"/>
    <property type="project" value="InterPro"/>
</dbReference>
<evidence type="ECO:0000256" key="1">
    <source>
        <dbReference type="SAM" id="MobiDB-lite"/>
    </source>
</evidence>
<dbReference type="SMART" id="SM00267">
    <property type="entry name" value="GGDEF"/>
    <property type="match status" value="1"/>
</dbReference>
<dbReference type="Pfam" id="PF00563">
    <property type="entry name" value="EAL"/>
    <property type="match status" value="1"/>
</dbReference>
<gene>
    <name evidence="5" type="ORF">SAMN05877831_11026</name>
</gene>
<feature type="transmembrane region" description="Helical" evidence="2">
    <location>
        <begin position="108"/>
        <end position="129"/>
    </location>
</feature>
<accession>A0A285T0F5</accession>
<keyword evidence="2" id="KW-0812">Transmembrane</keyword>
<dbReference type="PANTHER" id="PTHR33121">
    <property type="entry name" value="CYCLIC DI-GMP PHOSPHODIESTERASE PDEF"/>
    <property type="match status" value="1"/>
</dbReference>
<dbReference type="SMART" id="SM00052">
    <property type="entry name" value="EAL"/>
    <property type="match status" value="1"/>
</dbReference>
<evidence type="ECO:0000259" key="4">
    <source>
        <dbReference type="PROSITE" id="PS50887"/>
    </source>
</evidence>
<feature type="domain" description="EAL" evidence="3">
    <location>
        <begin position="425"/>
        <end position="677"/>
    </location>
</feature>